<dbReference type="Proteomes" id="UP000321960">
    <property type="component" value="Unassembled WGS sequence"/>
</dbReference>
<evidence type="ECO:0000313" key="4">
    <source>
        <dbReference type="Proteomes" id="UP001156856"/>
    </source>
</evidence>
<reference evidence="2" key="1">
    <citation type="journal article" date="2014" name="Int. J. Syst. Evol. Microbiol.">
        <title>Complete genome of a new Firmicutes species belonging to the dominant human colonic microbiota ('Ruminococcus bicirculans') reveals two chromosomes and a selective capacity to utilize plant glucans.</title>
        <authorList>
            <consortium name="NISC Comparative Sequencing Program"/>
            <person name="Wegmann U."/>
            <person name="Louis P."/>
            <person name="Goesmann A."/>
            <person name="Henrissat B."/>
            <person name="Duncan S.H."/>
            <person name="Flint H.J."/>
        </authorList>
    </citation>
    <scope>NUCLEOTIDE SEQUENCE</scope>
    <source>
        <strain evidence="2">NBRC 107715</strain>
    </source>
</reference>
<dbReference type="AlphaFoldDB" id="A0A512JDD5"/>
<reference evidence="4" key="2">
    <citation type="journal article" date="2019" name="Int. J. Syst. Evol. Microbiol.">
        <title>The Global Catalogue of Microorganisms (GCM) 10K type strain sequencing project: providing services to taxonomists for standard genome sequencing and annotation.</title>
        <authorList>
            <consortium name="The Broad Institute Genomics Platform"/>
            <consortium name="The Broad Institute Genome Sequencing Center for Infectious Disease"/>
            <person name="Wu L."/>
            <person name="Ma J."/>
        </authorList>
    </citation>
    <scope>NUCLEOTIDE SEQUENCE [LARGE SCALE GENOMIC DNA]</scope>
    <source>
        <strain evidence="4">NBRC 107715</strain>
    </source>
</reference>
<evidence type="ECO:0000313" key="1">
    <source>
        <dbReference type="EMBL" id="GEP07974.1"/>
    </source>
</evidence>
<comment type="caution">
    <text evidence="1">The sequence shown here is derived from an EMBL/GenBank/DDBJ whole genome shotgun (WGS) entry which is preliminary data.</text>
</comment>
<name>A0A512JDD5_9HYPH</name>
<organism evidence="1 3">
    <name type="scientific">Methylobacterium oxalidis</name>
    <dbReference type="NCBI Taxonomy" id="944322"/>
    <lineage>
        <taxon>Bacteria</taxon>
        <taxon>Pseudomonadati</taxon>
        <taxon>Pseudomonadota</taxon>
        <taxon>Alphaproteobacteria</taxon>
        <taxon>Hyphomicrobiales</taxon>
        <taxon>Methylobacteriaceae</taxon>
        <taxon>Methylobacterium</taxon>
    </lineage>
</organism>
<accession>A0A512JDD5</accession>
<gene>
    <name evidence="2" type="ORF">GCM10007888_28930</name>
    <name evidence="1" type="ORF">MOX02_60120</name>
</gene>
<keyword evidence="4" id="KW-1185">Reference proteome</keyword>
<dbReference type="EMBL" id="BSPK01000043">
    <property type="protein sequence ID" value="GLS64512.1"/>
    <property type="molecule type" value="Genomic_DNA"/>
</dbReference>
<sequence>MGLQTVLLPDALDGAQRDAGCRRDGATGSVGDLAGRLGAGERQHLGDGAGGVGRLAGRAGLVVQQAVDALLGVALLPAPDGGSADAGLVGDIQDGQAFG</sequence>
<evidence type="ECO:0000313" key="2">
    <source>
        <dbReference type="EMBL" id="GLS64512.1"/>
    </source>
</evidence>
<evidence type="ECO:0000313" key="3">
    <source>
        <dbReference type="Proteomes" id="UP000321960"/>
    </source>
</evidence>
<protein>
    <submittedName>
        <fullName evidence="1">Uncharacterized protein</fullName>
    </submittedName>
</protein>
<proteinExistence type="predicted"/>
<dbReference type="Proteomes" id="UP001156856">
    <property type="component" value="Unassembled WGS sequence"/>
</dbReference>
<reference evidence="2" key="4">
    <citation type="submission" date="2023-01" db="EMBL/GenBank/DDBJ databases">
        <title>Draft genome sequence of Methylobacterium oxalidis strain NBRC 107715.</title>
        <authorList>
            <person name="Sun Q."/>
            <person name="Mori K."/>
        </authorList>
    </citation>
    <scope>NUCLEOTIDE SEQUENCE</scope>
    <source>
        <strain evidence="2">NBRC 107715</strain>
    </source>
</reference>
<reference evidence="1 3" key="3">
    <citation type="submission" date="2019-07" db="EMBL/GenBank/DDBJ databases">
        <title>Whole genome shotgun sequence of Methylobacterium oxalidis NBRC 107715.</title>
        <authorList>
            <person name="Hosoyama A."/>
            <person name="Uohara A."/>
            <person name="Ohji S."/>
            <person name="Ichikawa N."/>
        </authorList>
    </citation>
    <scope>NUCLEOTIDE SEQUENCE [LARGE SCALE GENOMIC DNA]</scope>
    <source>
        <strain evidence="1 3">NBRC 107715</strain>
    </source>
</reference>
<dbReference type="EMBL" id="BJZU01000221">
    <property type="protein sequence ID" value="GEP07974.1"/>
    <property type="molecule type" value="Genomic_DNA"/>
</dbReference>